<feature type="domain" description="H15" evidence="9">
    <location>
        <begin position="42"/>
        <end position="118"/>
    </location>
</feature>
<sequence length="200" mass="22095">MIRSFVPIQNGHLLYLIVCKQMSADVAAGLTKVAKVPRPPRVHPTYSEMVRIAITELHDSSGSSKAAILRYLVEHYQLGNNNNLINSNIRLALKRGVERGEFKQLNGTGANGSFKLTEKKAVISSAKDDNVTNEKKKAVKFENRGTTTTKKSKVEKEHKTPIKPKPTSKKAKTTKSAKIGKSTTSRSTKSARKPRAVRSR</sequence>
<keyword evidence="6 7" id="KW-0539">Nucleus</keyword>
<dbReference type="InterPro" id="IPR005818">
    <property type="entry name" value="Histone_H1/H5_H15"/>
</dbReference>
<evidence type="ECO:0000256" key="2">
    <source>
        <dbReference type="ARBA" id="ARBA00004286"/>
    </source>
</evidence>
<comment type="similarity">
    <text evidence="7">Belongs to the histone H1/H5 family.</text>
</comment>
<evidence type="ECO:0000256" key="6">
    <source>
        <dbReference type="ARBA" id="ARBA00023242"/>
    </source>
</evidence>
<keyword evidence="5 7" id="KW-0238">DNA-binding</keyword>
<proteinExistence type="inferred from homology"/>
<protein>
    <submittedName>
        <fullName evidence="10">Linker histone H1 and H5 family protein</fullName>
    </submittedName>
</protein>
<keyword evidence="3 7" id="KW-0158">Chromosome</keyword>
<dbReference type="GO" id="GO:0003690">
    <property type="term" value="F:double-stranded DNA binding"/>
    <property type="evidence" value="ECO:0007669"/>
    <property type="project" value="TreeGrafter"/>
</dbReference>
<evidence type="ECO:0000313" key="11">
    <source>
        <dbReference type="Proteomes" id="UP000053766"/>
    </source>
</evidence>
<evidence type="ECO:0000259" key="9">
    <source>
        <dbReference type="PROSITE" id="PS51504"/>
    </source>
</evidence>
<gene>
    <name evidence="10" type="ORF">DICVIV_03132</name>
</gene>
<dbReference type="GO" id="GO:0045910">
    <property type="term" value="P:negative regulation of DNA recombination"/>
    <property type="evidence" value="ECO:0007669"/>
    <property type="project" value="TreeGrafter"/>
</dbReference>
<keyword evidence="4" id="KW-0007">Acetylation</keyword>
<dbReference type="PANTHER" id="PTHR11467">
    <property type="entry name" value="HISTONE H1"/>
    <property type="match status" value="1"/>
</dbReference>
<dbReference type="GO" id="GO:0005634">
    <property type="term" value="C:nucleus"/>
    <property type="evidence" value="ECO:0007669"/>
    <property type="project" value="UniProtKB-SubCell"/>
</dbReference>
<dbReference type="InterPro" id="IPR036390">
    <property type="entry name" value="WH_DNA-bd_sf"/>
</dbReference>
<dbReference type="PANTHER" id="PTHR11467:SF36">
    <property type="entry name" value="HISTONE 24-RELATED"/>
    <property type="match status" value="1"/>
</dbReference>
<dbReference type="GO" id="GO:0000786">
    <property type="term" value="C:nucleosome"/>
    <property type="evidence" value="ECO:0007669"/>
    <property type="project" value="InterPro"/>
</dbReference>
<dbReference type="OrthoDB" id="1110759at2759"/>
<reference evidence="11" key="2">
    <citation type="journal article" date="2016" name="Sci. Rep.">
        <title>Dictyocaulus viviparus genome, variome and transcriptome elucidate lungworm biology and support future intervention.</title>
        <authorList>
            <person name="McNulty S.N."/>
            <person name="Strube C."/>
            <person name="Rosa B.A."/>
            <person name="Martin J.C."/>
            <person name="Tyagi R."/>
            <person name="Choi Y.J."/>
            <person name="Wang Q."/>
            <person name="Hallsworth Pepin K."/>
            <person name="Zhang X."/>
            <person name="Ozersky P."/>
            <person name="Wilson R.K."/>
            <person name="Sternberg P.W."/>
            <person name="Gasser R.B."/>
            <person name="Mitreva M."/>
        </authorList>
    </citation>
    <scope>NUCLEOTIDE SEQUENCE [LARGE SCALE GENOMIC DNA]</scope>
    <source>
        <strain evidence="11">HannoverDv2000</strain>
    </source>
</reference>
<feature type="compositionally biased region" description="Basic residues" evidence="8">
    <location>
        <begin position="166"/>
        <end position="175"/>
    </location>
</feature>
<dbReference type="CDD" id="cd00073">
    <property type="entry name" value="H15"/>
    <property type="match status" value="1"/>
</dbReference>
<dbReference type="FunFam" id="1.10.10.10:FF:000140">
    <property type="entry name" value="Histone H1.0"/>
    <property type="match status" value="1"/>
</dbReference>
<dbReference type="GO" id="GO:0030261">
    <property type="term" value="P:chromosome condensation"/>
    <property type="evidence" value="ECO:0007669"/>
    <property type="project" value="TreeGrafter"/>
</dbReference>
<dbReference type="InterPro" id="IPR036388">
    <property type="entry name" value="WH-like_DNA-bd_sf"/>
</dbReference>
<dbReference type="Proteomes" id="UP000053766">
    <property type="component" value="Unassembled WGS sequence"/>
</dbReference>
<dbReference type="Pfam" id="PF00538">
    <property type="entry name" value="Linker_histone"/>
    <property type="match status" value="1"/>
</dbReference>
<dbReference type="Gene3D" id="1.10.10.10">
    <property type="entry name" value="Winged helix-like DNA-binding domain superfamily/Winged helix DNA-binding domain"/>
    <property type="match status" value="1"/>
</dbReference>
<reference evidence="10 11" key="1">
    <citation type="submission" date="2013-11" db="EMBL/GenBank/DDBJ databases">
        <title>Draft genome of the bovine lungworm Dictyocaulus viviparus.</title>
        <authorList>
            <person name="Mitreva M."/>
        </authorList>
    </citation>
    <scope>NUCLEOTIDE SEQUENCE [LARGE SCALE GENOMIC DNA]</scope>
    <source>
        <strain evidence="10 11">HannoverDv2000</strain>
    </source>
</reference>
<evidence type="ECO:0000256" key="3">
    <source>
        <dbReference type="ARBA" id="ARBA00022454"/>
    </source>
</evidence>
<keyword evidence="11" id="KW-1185">Reference proteome</keyword>
<evidence type="ECO:0000256" key="5">
    <source>
        <dbReference type="ARBA" id="ARBA00023125"/>
    </source>
</evidence>
<evidence type="ECO:0000256" key="8">
    <source>
        <dbReference type="SAM" id="MobiDB-lite"/>
    </source>
</evidence>
<dbReference type="GO" id="GO:0030527">
    <property type="term" value="F:structural constituent of chromatin"/>
    <property type="evidence" value="ECO:0007669"/>
    <property type="project" value="InterPro"/>
</dbReference>
<dbReference type="SUPFAM" id="SSF46785">
    <property type="entry name" value="Winged helix' DNA-binding domain"/>
    <property type="match status" value="1"/>
</dbReference>
<feature type="region of interest" description="Disordered" evidence="8">
    <location>
        <begin position="124"/>
        <end position="200"/>
    </location>
</feature>
<evidence type="ECO:0000256" key="4">
    <source>
        <dbReference type="ARBA" id="ARBA00022990"/>
    </source>
</evidence>
<comment type="subcellular location">
    <subcellularLocation>
        <location evidence="2">Chromosome</location>
    </subcellularLocation>
    <subcellularLocation>
        <location evidence="1 7">Nucleus</location>
    </subcellularLocation>
</comment>
<dbReference type="GO" id="GO:0031492">
    <property type="term" value="F:nucleosomal DNA binding"/>
    <property type="evidence" value="ECO:0007669"/>
    <property type="project" value="TreeGrafter"/>
</dbReference>
<accession>A0A0D8Y3F6</accession>
<organism evidence="10 11">
    <name type="scientific">Dictyocaulus viviparus</name>
    <name type="common">Bovine lungworm</name>
    <dbReference type="NCBI Taxonomy" id="29172"/>
    <lineage>
        <taxon>Eukaryota</taxon>
        <taxon>Metazoa</taxon>
        <taxon>Ecdysozoa</taxon>
        <taxon>Nematoda</taxon>
        <taxon>Chromadorea</taxon>
        <taxon>Rhabditida</taxon>
        <taxon>Rhabditina</taxon>
        <taxon>Rhabditomorpha</taxon>
        <taxon>Strongyloidea</taxon>
        <taxon>Metastrongylidae</taxon>
        <taxon>Dictyocaulus</taxon>
    </lineage>
</organism>
<dbReference type="PROSITE" id="PS51504">
    <property type="entry name" value="H15"/>
    <property type="match status" value="1"/>
</dbReference>
<evidence type="ECO:0000313" key="10">
    <source>
        <dbReference type="EMBL" id="KJH50692.1"/>
    </source>
</evidence>
<feature type="compositionally biased region" description="Basic and acidic residues" evidence="8">
    <location>
        <begin position="124"/>
        <end position="143"/>
    </location>
</feature>
<dbReference type="InterPro" id="IPR005819">
    <property type="entry name" value="H1/H5"/>
</dbReference>
<name>A0A0D8Y3F6_DICVI</name>
<dbReference type="EMBL" id="KN716199">
    <property type="protein sequence ID" value="KJH50692.1"/>
    <property type="molecule type" value="Genomic_DNA"/>
</dbReference>
<evidence type="ECO:0000256" key="1">
    <source>
        <dbReference type="ARBA" id="ARBA00004123"/>
    </source>
</evidence>
<dbReference type="GO" id="GO:0006334">
    <property type="term" value="P:nucleosome assembly"/>
    <property type="evidence" value="ECO:0007669"/>
    <property type="project" value="InterPro"/>
</dbReference>
<dbReference type="STRING" id="29172.A0A0D8Y3F6"/>
<evidence type="ECO:0000256" key="7">
    <source>
        <dbReference type="RuleBase" id="RU003894"/>
    </source>
</evidence>
<feature type="compositionally biased region" description="Basic residues" evidence="8">
    <location>
        <begin position="189"/>
        <end position="200"/>
    </location>
</feature>
<feature type="compositionally biased region" description="Low complexity" evidence="8">
    <location>
        <begin position="176"/>
        <end position="188"/>
    </location>
</feature>
<dbReference type="PRINTS" id="PR00624">
    <property type="entry name" value="HISTONEH5"/>
</dbReference>
<dbReference type="SMART" id="SM00526">
    <property type="entry name" value="H15"/>
    <property type="match status" value="1"/>
</dbReference>
<dbReference type="AlphaFoldDB" id="A0A0D8Y3F6"/>